<dbReference type="EMBL" id="JAGDFM010000007">
    <property type="protein sequence ID" value="KAG7393035.1"/>
    <property type="molecule type" value="Genomic_DNA"/>
</dbReference>
<keyword evidence="4" id="KW-1185">Reference proteome</keyword>
<evidence type="ECO:0000313" key="3">
    <source>
        <dbReference type="EMBL" id="KAG7393035.1"/>
    </source>
</evidence>
<accession>A0A8T1WIG6</accession>
<keyword evidence="2" id="KW-0472">Membrane</keyword>
<evidence type="ECO:0008006" key="5">
    <source>
        <dbReference type="Google" id="ProtNLM"/>
    </source>
</evidence>
<comment type="caution">
    <text evidence="3">The sequence shown here is derived from an EMBL/GenBank/DDBJ whole genome shotgun (WGS) entry which is preliminary data.</text>
</comment>
<dbReference type="AlphaFoldDB" id="A0A8T1WIG6"/>
<evidence type="ECO:0000256" key="2">
    <source>
        <dbReference type="SAM" id="Phobius"/>
    </source>
</evidence>
<feature type="transmembrane region" description="Helical" evidence="2">
    <location>
        <begin position="457"/>
        <end position="476"/>
    </location>
</feature>
<feature type="compositionally biased region" description="Low complexity" evidence="1">
    <location>
        <begin position="325"/>
        <end position="342"/>
    </location>
</feature>
<name>A0A8T1WIG6_9STRA</name>
<feature type="region of interest" description="Disordered" evidence="1">
    <location>
        <begin position="215"/>
        <end position="443"/>
    </location>
</feature>
<sequence>MWHRPQSEPSRASLRVKLNASLEPLDEISAAIVTATHDISFATTTRSYFVTPVAAHSPMRKRSLLGVVVSFAATRADAVVGAQEFQGRAAPSADAINADDYAVTTCAHAERAGGSACAGQCMELWCDSGETGGYTSAARQVLRVAARCTDCEHGDLIVSQNAFQQLSDASTYWIPVRWRCTECRVKNESSASSGDIDLQTAETALCPKSASRMEAEPLNVGNGSISVENTTGEAMEDGNASGGDVLFSVDYSGSADNDTSGSFDADVEMPSTDNSNESGYDSSGGGSSSSEFGSRSGSTQTDTKAWSGQGQTTAPPIPNPPSMPMIPLSSSSPPVPATTVSLAGSSNGASWWHRPPVDPPNGASRTSVSPPGSANSASGGSSDPRTVTQDSNPQDSADARSTSPDLSGSISTTGTTDKNQPPASTMTSPAQPTGGSTAKSSSDGALSATSAVIKSPFFYASIVLGIVGLIGFIAGYRAKRKRNHRSEMRALGMSRTSPASLDAQARFDSIVIL</sequence>
<evidence type="ECO:0000313" key="4">
    <source>
        <dbReference type="Proteomes" id="UP000694044"/>
    </source>
</evidence>
<dbReference type="OrthoDB" id="162572at2759"/>
<organism evidence="3 4">
    <name type="scientific">Phytophthora pseudosyringae</name>
    <dbReference type="NCBI Taxonomy" id="221518"/>
    <lineage>
        <taxon>Eukaryota</taxon>
        <taxon>Sar</taxon>
        <taxon>Stramenopiles</taxon>
        <taxon>Oomycota</taxon>
        <taxon>Peronosporomycetes</taxon>
        <taxon>Peronosporales</taxon>
        <taxon>Peronosporaceae</taxon>
        <taxon>Phytophthora</taxon>
    </lineage>
</organism>
<proteinExistence type="predicted"/>
<evidence type="ECO:0000256" key="1">
    <source>
        <dbReference type="SAM" id="MobiDB-lite"/>
    </source>
</evidence>
<keyword evidence="2" id="KW-1133">Transmembrane helix</keyword>
<feature type="compositionally biased region" description="Low complexity" evidence="1">
    <location>
        <begin position="288"/>
        <end position="298"/>
    </location>
</feature>
<feature type="compositionally biased region" description="Pro residues" evidence="1">
    <location>
        <begin position="315"/>
        <end position="324"/>
    </location>
</feature>
<keyword evidence="2" id="KW-0812">Transmembrane</keyword>
<feature type="compositionally biased region" description="Polar residues" evidence="1">
    <location>
        <begin position="383"/>
        <end position="443"/>
    </location>
</feature>
<protein>
    <recommendedName>
        <fullName evidence="5">Expansin-like EG45 domain-containing protein</fullName>
    </recommendedName>
</protein>
<gene>
    <name evidence="3" type="ORF">PHYPSEUDO_013523</name>
</gene>
<feature type="compositionally biased region" description="Polar residues" evidence="1">
    <location>
        <begin position="299"/>
        <end position="313"/>
    </location>
</feature>
<dbReference type="Proteomes" id="UP000694044">
    <property type="component" value="Unassembled WGS sequence"/>
</dbReference>
<feature type="compositionally biased region" description="Low complexity" evidence="1">
    <location>
        <begin position="367"/>
        <end position="382"/>
    </location>
</feature>
<feature type="compositionally biased region" description="Polar residues" evidence="1">
    <location>
        <begin position="221"/>
        <end position="232"/>
    </location>
</feature>
<reference evidence="3" key="1">
    <citation type="submission" date="2021-02" db="EMBL/GenBank/DDBJ databases">
        <authorList>
            <person name="Palmer J.M."/>
        </authorList>
    </citation>
    <scope>NUCLEOTIDE SEQUENCE</scope>
    <source>
        <strain evidence="3">SCRP734</strain>
    </source>
</reference>